<dbReference type="GO" id="GO:0005524">
    <property type="term" value="F:ATP binding"/>
    <property type="evidence" value="ECO:0007669"/>
    <property type="project" value="UniProtKB-KW"/>
</dbReference>
<evidence type="ECO:0000256" key="2">
    <source>
        <dbReference type="ARBA" id="ARBA00022741"/>
    </source>
</evidence>
<organism evidence="5 6">
    <name type="scientific">Sulfuracidifex tepidarius</name>
    <dbReference type="NCBI Taxonomy" id="1294262"/>
    <lineage>
        <taxon>Archaea</taxon>
        <taxon>Thermoproteota</taxon>
        <taxon>Thermoprotei</taxon>
        <taxon>Sulfolobales</taxon>
        <taxon>Sulfolobaceae</taxon>
        <taxon>Sulfuracidifex</taxon>
    </lineage>
</organism>
<dbReference type="Pfam" id="PF00005">
    <property type="entry name" value="ABC_tran"/>
    <property type="match status" value="1"/>
</dbReference>
<keyword evidence="2" id="KW-0547">Nucleotide-binding</keyword>
<evidence type="ECO:0000313" key="6">
    <source>
        <dbReference type="Proteomes" id="UP000325030"/>
    </source>
</evidence>
<evidence type="ECO:0000256" key="3">
    <source>
        <dbReference type="ARBA" id="ARBA00022840"/>
    </source>
</evidence>
<gene>
    <name evidence="5" type="ORF">IC007_2177</name>
</gene>
<evidence type="ECO:0000313" key="5">
    <source>
        <dbReference type="EMBL" id="BBG27623.1"/>
    </source>
</evidence>
<protein>
    <submittedName>
        <fullName evidence="5">Branched-chain amino acid transport ATP-binding protein LivG</fullName>
    </submittedName>
</protein>
<dbReference type="SMART" id="SM00382">
    <property type="entry name" value="AAA"/>
    <property type="match status" value="1"/>
</dbReference>
<keyword evidence="1" id="KW-0813">Transport</keyword>
<dbReference type="CDD" id="cd03230">
    <property type="entry name" value="ABC_DR_subfamily_A"/>
    <property type="match status" value="1"/>
</dbReference>
<proteinExistence type="predicted"/>
<dbReference type="EMBL" id="AP018930">
    <property type="protein sequence ID" value="BBG27623.1"/>
    <property type="molecule type" value="Genomic_DNA"/>
</dbReference>
<sequence>MMIVEAKDLTKRYGDYEALHSLSFEVQEGSIVAIVGPNGAGKSTLIRLIAGMLKRTSGIIRVFGKDPWSDYEAQRRISLVLDRTYLPQFLTVEEVLRDMASKFGKTMSDVVPLLEEFSASVFLKSKIKDLSTGTKQKIQIIFSLIKDPSLVLADEPTANLDIASRFEVYNTFLELKERGVTIIISSHLASELLSISTHLLGINGGTLKYMNSVSTLIRDDLMEEFYVVVDNVKKAINASAGFKIKVKGNEIKVKGDLADFVRALTSRGVRILYIRNSILEKSVMGELGWK</sequence>
<dbReference type="Gene3D" id="3.40.50.300">
    <property type="entry name" value="P-loop containing nucleotide triphosphate hydrolases"/>
    <property type="match status" value="1"/>
</dbReference>
<dbReference type="PANTHER" id="PTHR42939:SF1">
    <property type="entry name" value="ABC TRANSPORTER ATP-BINDING PROTEIN ALBC-RELATED"/>
    <property type="match status" value="1"/>
</dbReference>
<dbReference type="InterPro" id="IPR003439">
    <property type="entry name" value="ABC_transporter-like_ATP-bd"/>
</dbReference>
<accession>A0A510E520</accession>
<reference evidence="6" key="1">
    <citation type="submission" date="2018-09" db="EMBL/GenBank/DDBJ databases">
        <title>Complete Genome Sequencing of Sulfolobus sp. JCM 16834.</title>
        <authorList>
            <person name="Kato S."/>
            <person name="Itoh T."/>
            <person name="Ohkuma M."/>
        </authorList>
    </citation>
    <scope>NUCLEOTIDE SEQUENCE [LARGE SCALE GENOMIC DNA]</scope>
    <source>
        <strain evidence="6">IC-007</strain>
    </source>
</reference>
<evidence type="ECO:0000259" key="4">
    <source>
        <dbReference type="PROSITE" id="PS50893"/>
    </source>
</evidence>
<dbReference type="GeneID" id="41718499"/>
<dbReference type="AlphaFoldDB" id="A0A510E520"/>
<dbReference type="GO" id="GO:0016887">
    <property type="term" value="F:ATP hydrolysis activity"/>
    <property type="evidence" value="ECO:0007669"/>
    <property type="project" value="InterPro"/>
</dbReference>
<dbReference type="InterPro" id="IPR003593">
    <property type="entry name" value="AAA+_ATPase"/>
</dbReference>
<dbReference type="InterPro" id="IPR051782">
    <property type="entry name" value="ABC_Transporter_VariousFunc"/>
</dbReference>
<evidence type="ECO:0000256" key="1">
    <source>
        <dbReference type="ARBA" id="ARBA00022448"/>
    </source>
</evidence>
<dbReference type="PANTHER" id="PTHR42939">
    <property type="entry name" value="ABC TRANSPORTER ATP-BINDING PROTEIN ALBC-RELATED"/>
    <property type="match status" value="1"/>
</dbReference>
<dbReference type="PROSITE" id="PS50893">
    <property type="entry name" value="ABC_TRANSPORTER_2"/>
    <property type="match status" value="1"/>
</dbReference>
<dbReference type="RefSeq" id="WP_149564943.1">
    <property type="nucleotide sequence ID" value="NZ_AP018930.1"/>
</dbReference>
<dbReference type="InterPro" id="IPR027417">
    <property type="entry name" value="P-loop_NTPase"/>
</dbReference>
<dbReference type="Proteomes" id="UP000325030">
    <property type="component" value="Chromosome"/>
</dbReference>
<name>A0A510E520_9CREN</name>
<feature type="domain" description="ABC transporter" evidence="4">
    <location>
        <begin position="4"/>
        <end position="229"/>
    </location>
</feature>
<dbReference type="SUPFAM" id="SSF52540">
    <property type="entry name" value="P-loop containing nucleoside triphosphate hydrolases"/>
    <property type="match status" value="1"/>
</dbReference>
<keyword evidence="3 5" id="KW-0067">ATP-binding</keyword>